<dbReference type="RefSeq" id="WP_344978916.1">
    <property type="nucleotide sequence ID" value="NZ_BAABFN010000004.1"/>
</dbReference>
<reference evidence="3" key="1">
    <citation type="journal article" date="2019" name="Int. J. Syst. Evol. Microbiol.">
        <title>The Global Catalogue of Microorganisms (GCM) 10K type strain sequencing project: providing services to taxonomists for standard genome sequencing and annotation.</title>
        <authorList>
            <consortium name="The Broad Institute Genomics Platform"/>
            <consortium name="The Broad Institute Genome Sequencing Center for Infectious Disease"/>
            <person name="Wu L."/>
            <person name="Ma J."/>
        </authorList>
    </citation>
    <scope>NUCLEOTIDE SEQUENCE [LARGE SCALE GENOMIC DNA]</scope>
    <source>
        <strain evidence="3">JCM 17664</strain>
    </source>
</reference>
<proteinExistence type="predicted"/>
<keyword evidence="3" id="KW-1185">Reference proteome</keyword>
<dbReference type="InterPro" id="IPR029044">
    <property type="entry name" value="Nucleotide-diphossugar_trans"/>
</dbReference>
<evidence type="ECO:0000313" key="2">
    <source>
        <dbReference type="EMBL" id="GAA4311504.1"/>
    </source>
</evidence>
<dbReference type="PANTHER" id="PTHR43685">
    <property type="entry name" value="GLYCOSYLTRANSFERASE"/>
    <property type="match status" value="1"/>
</dbReference>
<dbReference type="SUPFAM" id="SSF53448">
    <property type="entry name" value="Nucleotide-diphospho-sugar transferases"/>
    <property type="match status" value="1"/>
</dbReference>
<dbReference type="CDD" id="cd00761">
    <property type="entry name" value="Glyco_tranf_GTA_type"/>
    <property type="match status" value="1"/>
</dbReference>
<dbReference type="Pfam" id="PF00535">
    <property type="entry name" value="Glycos_transf_2"/>
    <property type="match status" value="1"/>
</dbReference>
<accession>A0ABP8FUY7</accession>
<organism evidence="2 3">
    <name type="scientific">Compostibacter hankyongensis</name>
    <dbReference type="NCBI Taxonomy" id="1007089"/>
    <lineage>
        <taxon>Bacteria</taxon>
        <taxon>Pseudomonadati</taxon>
        <taxon>Bacteroidota</taxon>
        <taxon>Chitinophagia</taxon>
        <taxon>Chitinophagales</taxon>
        <taxon>Chitinophagaceae</taxon>
        <taxon>Compostibacter</taxon>
    </lineage>
</organism>
<dbReference type="InterPro" id="IPR050834">
    <property type="entry name" value="Glycosyltransf_2"/>
</dbReference>
<gene>
    <name evidence="2" type="ORF">GCM10023143_20650</name>
</gene>
<sequence>MNYLVSVITPCYNSRHYIADAIQSVISQSYANWEMIIVDDCSTDRSVAVIEKFLTDPRIKLYKQAQNSGPVLARNLAISKASGDIIAFLDSDDIWNEDKLQEQLEVYKANSSCAIVFSDYEYINVHGRSVNKFIRGPKYIGYRSLLKSNYIGCLTATYNVALLGKRYLIAHGHEDYILWLSILREGFVAMNVGKSLAKYRVLSNSISSNKLKAARWQWSIYRNVEKIGLTRSIYYFIHYAFSAIIKRKAGLFATSNQ</sequence>
<dbReference type="PANTHER" id="PTHR43685:SF2">
    <property type="entry name" value="GLYCOSYLTRANSFERASE 2-LIKE DOMAIN-CONTAINING PROTEIN"/>
    <property type="match status" value="1"/>
</dbReference>
<dbReference type="InterPro" id="IPR001173">
    <property type="entry name" value="Glyco_trans_2-like"/>
</dbReference>
<feature type="domain" description="Glycosyltransferase 2-like" evidence="1">
    <location>
        <begin position="6"/>
        <end position="148"/>
    </location>
</feature>
<dbReference type="Proteomes" id="UP001501207">
    <property type="component" value="Unassembled WGS sequence"/>
</dbReference>
<dbReference type="Gene3D" id="3.90.550.10">
    <property type="entry name" value="Spore Coat Polysaccharide Biosynthesis Protein SpsA, Chain A"/>
    <property type="match status" value="1"/>
</dbReference>
<evidence type="ECO:0000259" key="1">
    <source>
        <dbReference type="Pfam" id="PF00535"/>
    </source>
</evidence>
<protein>
    <submittedName>
        <fullName evidence="2">Glycosyltransferase family 2 protein</fullName>
    </submittedName>
</protein>
<name>A0ABP8FUY7_9BACT</name>
<dbReference type="EMBL" id="BAABFN010000004">
    <property type="protein sequence ID" value="GAA4311504.1"/>
    <property type="molecule type" value="Genomic_DNA"/>
</dbReference>
<comment type="caution">
    <text evidence="2">The sequence shown here is derived from an EMBL/GenBank/DDBJ whole genome shotgun (WGS) entry which is preliminary data.</text>
</comment>
<evidence type="ECO:0000313" key="3">
    <source>
        <dbReference type="Proteomes" id="UP001501207"/>
    </source>
</evidence>